<comment type="caution">
    <text evidence="1">The sequence shown here is derived from an EMBL/GenBank/DDBJ whole genome shotgun (WGS) entry which is preliminary data.</text>
</comment>
<protein>
    <recommendedName>
        <fullName evidence="5">Lipoprotein</fullName>
    </recommendedName>
</protein>
<evidence type="ECO:0000313" key="4">
    <source>
        <dbReference type="Proteomes" id="UP000319829"/>
    </source>
</evidence>
<reference evidence="3 4" key="1">
    <citation type="journal article" date="2019" name="Nat. Microbiol.">
        <title>Mediterranean grassland soil C-N compound turnover is dependent on rainfall and depth, and is mediated by genomically divergent microorganisms.</title>
        <authorList>
            <person name="Diamond S."/>
            <person name="Andeer P.F."/>
            <person name="Li Z."/>
            <person name="Crits-Christoph A."/>
            <person name="Burstein D."/>
            <person name="Anantharaman K."/>
            <person name="Lane K.R."/>
            <person name="Thomas B.C."/>
            <person name="Pan C."/>
            <person name="Northen T.R."/>
            <person name="Banfield J.F."/>
        </authorList>
    </citation>
    <scope>NUCLEOTIDE SEQUENCE [LARGE SCALE GENOMIC DNA]</scope>
    <source>
        <strain evidence="1">WS_4</strain>
        <strain evidence="2">WS_7</strain>
    </source>
</reference>
<evidence type="ECO:0008006" key="5">
    <source>
        <dbReference type="Google" id="ProtNLM"/>
    </source>
</evidence>
<evidence type="ECO:0000313" key="2">
    <source>
        <dbReference type="EMBL" id="TMQ62994.1"/>
    </source>
</evidence>
<dbReference type="Proteomes" id="UP000317366">
    <property type="component" value="Unassembled WGS sequence"/>
</dbReference>
<proteinExistence type="predicted"/>
<dbReference type="EMBL" id="VBOU01000008">
    <property type="protein sequence ID" value="TMQ56030.1"/>
    <property type="molecule type" value="Genomic_DNA"/>
</dbReference>
<organism evidence="1 4">
    <name type="scientific">Eiseniibacteriota bacterium</name>
    <dbReference type="NCBI Taxonomy" id="2212470"/>
    <lineage>
        <taxon>Bacteria</taxon>
        <taxon>Candidatus Eiseniibacteriota</taxon>
    </lineage>
</organism>
<name>A0A538SXA1_UNCEI</name>
<gene>
    <name evidence="1" type="ORF">E6K74_01345</name>
    <name evidence="2" type="ORF">E6K77_06060</name>
</gene>
<evidence type="ECO:0000313" key="3">
    <source>
        <dbReference type="Proteomes" id="UP000317366"/>
    </source>
</evidence>
<dbReference type="EMBL" id="VBOX01000065">
    <property type="protein sequence ID" value="TMQ62994.1"/>
    <property type="molecule type" value="Genomic_DNA"/>
</dbReference>
<sequence>MKRFEMFLIVSALAIGLSGCTKQGARRVTDPAPDPQPSISDIREARWITEDGEIREAAARAVKSPLMARALADGATDPRLGLLRAGIVGALGTMADGRSVRITILPYQYRDDLTHAVYFALLEANATTQVQSFELVRRRDPSLLEAGFQPINSGQNSLWIKEGAVYTRSPAGIVVRAPERFNWARFGVCFIPLADMLLRNVDDACHSMGNFPGCVTVGSGAAILGAALYCAIQAFKG</sequence>
<dbReference type="AlphaFoldDB" id="A0A538SXA1"/>
<accession>A0A538SXA1</accession>
<evidence type="ECO:0000313" key="1">
    <source>
        <dbReference type="EMBL" id="TMQ56030.1"/>
    </source>
</evidence>
<dbReference type="PROSITE" id="PS51257">
    <property type="entry name" value="PROKAR_LIPOPROTEIN"/>
    <property type="match status" value="1"/>
</dbReference>
<dbReference type="Proteomes" id="UP000319829">
    <property type="component" value="Unassembled WGS sequence"/>
</dbReference>